<dbReference type="EMBL" id="OX365700">
    <property type="protein sequence ID" value="CAI4033207.1"/>
    <property type="molecule type" value="Genomic_DNA"/>
</dbReference>
<dbReference type="AlphaFoldDB" id="A0AA86N1W3"/>
<reference evidence="1" key="1">
    <citation type="submission" date="2022-10" db="EMBL/GenBank/DDBJ databases">
        <authorList>
            <person name="Koch H."/>
        </authorList>
    </citation>
    <scope>NUCLEOTIDE SEQUENCE</scope>
    <source>
        <strain evidence="1">DNF</strain>
    </source>
</reference>
<dbReference type="Proteomes" id="UP001179121">
    <property type="component" value="Chromosome"/>
</dbReference>
<accession>A0AA86N1W3</accession>
<evidence type="ECO:0000313" key="2">
    <source>
        <dbReference type="Proteomes" id="UP001179121"/>
    </source>
</evidence>
<gene>
    <name evidence="1" type="ORF">DNFV4_03641</name>
</gene>
<keyword evidence="2" id="KW-1185">Reference proteome</keyword>
<dbReference type="KEGG" id="nti:DNFV4_03641"/>
<protein>
    <submittedName>
        <fullName evidence="1">Uncharacterized protein</fullName>
    </submittedName>
</protein>
<organism evidence="1 2">
    <name type="scientific">Nitrospira tepida</name>
    <dbReference type="NCBI Taxonomy" id="2973512"/>
    <lineage>
        <taxon>Bacteria</taxon>
        <taxon>Pseudomonadati</taxon>
        <taxon>Nitrospirota</taxon>
        <taxon>Nitrospiria</taxon>
        <taxon>Nitrospirales</taxon>
        <taxon>Nitrospiraceae</taxon>
        <taxon>Nitrospira</taxon>
    </lineage>
</organism>
<sequence>MSPRKPSVQISPLRWTSEKPIQPGWYWYRGLIDEADPLIVLVDEAGYFQWPDGAFEDVRQTDGQWAGPIALPSEA</sequence>
<proteinExistence type="predicted"/>
<evidence type="ECO:0000313" key="1">
    <source>
        <dbReference type="EMBL" id="CAI4033207.1"/>
    </source>
</evidence>
<name>A0AA86N1W3_9BACT</name>
<dbReference type="RefSeq" id="WP_289270224.1">
    <property type="nucleotide sequence ID" value="NZ_OX365700.1"/>
</dbReference>